<evidence type="ECO:0000313" key="3">
    <source>
        <dbReference type="Proteomes" id="UP000663505"/>
    </source>
</evidence>
<reference evidence="2 3" key="1">
    <citation type="submission" date="2021-02" db="EMBL/GenBank/DDBJ databases">
        <title>Alicyclobacillus curvatus sp. nov. and Alicyclobacillus mengziensis sp. nov., two acidophilic bacteria isolated from acid mine drainage.</title>
        <authorList>
            <person name="Huang Y."/>
        </authorList>
    </citation>
    <scope>NUCLEOTIDE SEQUENCE [LARGE SCALE GENOMIC DNA]</scope>
    <source>
        <strain evidence="2 3">S30H14</strain>
    </source>
</reference>
<proteinExistence type="predicted"/>
<gene>
    <name evidence="2" type="ORF">JZ786_09665</name>
</gene>
<keyword evidence="1" id="KW-0812">Transmembrane</keyword>
<dbReference type="Proteomes" id="UP000663505">
    <property type="component" value="Chromosome"/>
</dbReference>
<keyword evidence="3" id="KW-1185">Reference proteome</keyword>
<accession>A0A9X7Z7J9</accession>
<protein>
    <submittedName>
        <fullName evidence="2">Uncharacterized protein</fullName>
    </submittedName>
</protein>
<dbReference type="KEGG" id="afx:JZ786_09665"/>
<dbReference type="RefSeq" id="WP_206658472.1">
    <property type="nucleotide sequence ID" value="NZ_CP071182.1"/>
</dbReference>
<feature type="transmembrane region" description="Helical" evidence="1">
    <location>
        <begin position="21"/>
        <end position="40"/>
    </location>
</feature>
<name>A0A9X7Z7J9_9BACL</name>
<evidence type="ECO:0000256" key="1">
    <source>
        <dbReference type="SAM" id="Phobius"/>
    </source>
</evidence>
<dbReference type="EMBL" id="CP071182">
    <property type="protein sequence ID" value="QSO49159.1"/>
    <property type="molecule type" value="Genomic_DNA"/>
</dbReference>
<evidence type="ECO:0000313" key="2">
    <source>
        <dbReference type="EMBL" id="QSO49159.1"/>
    </source>
</evidence>
<keyword evidence="1" id="KW-1133">Transmembrane helix</keyword>
<sequence>MASPLSLFIITAERTLFDRKFVWNDVLPAITIAILIAMAGDRHHYSDTDGDTDGQATLEQESL</sequence>
<organism evidence="2 3">
    <name type="scientific">Alicyclobacillus mengziensis</name>
    <dbReference type="NCBI Taxonomy" id="2931921"/>
    <lineage>
        <taxon>Bacteria</taxon>
        <taxon>Bacillati</taxon>
        <taxon>Bacillota</taxon>
        <taxon>Bacilli</taxon>
        <taxon>Bacillales</taxon>
        <taxon>Alicyclobacillaceae</taxon>
        <taxon>Alicyclobacillus</taxon>
    </lineage>
</organism>
<keyword evidence="1" id="KW-0472">Membrane</keyword>
<dbReference type="AlphaFoldDB" id="A0A9X7Z7J9"/>